<dbReference type="EC" id="2.7.13.3" evidence="3"/>
<feature type="transmembrane region" description="Helical" evidence="11">
    <location>
        <begin position="155"/>
        <end position="173"/>
    </location>
</feature>
<evidence type="ECO:0000313" key="14">
    <source>
        <dbReference type="Proteomes" id="UP000184346"/>
    </source>
</evidence>
<protein>
    <recommendedName>
        <fullName evidence="3">histidine kinase</fullName>
        <ecNumber evidence="3">2.7.13.3</ecNumber>
    </recommendedName>
</protein>
<evidence type="ECO:0000256" key="2">
    <source>
        <dbReference type="ARBA" id="ARBA00004370"/>
    </source>
</evidence>
<evidence type="ECO:0000256" key="6">
    <source>
        <dbReference type="ARBA" id="ARBA00022692"/>
    </source>
</evidence>
<sequence>MTGAPRLRARLSWFLALSLAAVLALAGMALTFALAQVTETFVVTRMEHDRDTLIASLSAPDTLEQALPRVYRQPYSGHYFQVERNDGEVIRSRSLWDTRLALPSLEAGEQWRSEQAGPQGQPLLVLASGVRAGDAVTIVGVAEDMTELRTTLARVYIALAVLGILTLGALLWLQRRILQGLFAPLMRLQVDTERLIHGELEKLSTQGVPEEVVPLVEAIDRLLGVLSHRLSRSRRALGDLAHSLKTPLTALGTLEGEPELRDSPSLVGRHRAQLERIQRLVDAQLRRARLAGGSAPGRGMALARGVDDLLDTLGRIYRDKQIVVERDVPTDIRVAGDREDVLELLGIVLDNAFKWATSRVAITVGTGETVRIRIEDDGPGVSPAQAGLLTRRGLRLDESAPGSGLGLAIVSDIVEQYEGRLDIVPKGRLGGLAVTVSLPAHSRTILDEDQSSSSSSRRSPRSSK</sequence>
<evidence type="ECO:0000256" key="11">
    <source>
        <dbReference type="SAM" id="Phobius"/>
    </source>
</evidence>
<keyword evidence="14" id="KW-1185">Reference proteome</keyword>
<feature type="domain" description="Histidine kinase" evidence="12">
    <location>
        <begin position="239"/>
        <end position="442"/>
    </location>
</feature>
<comment type="subcellular location">
    <subcellularLocation>
        <location evidence="2">Membrane</location>
    </subcellularLocation>
</comment>
<evidence type="ECO:0000259" key="12">
    <source>
        <dbReference type="PROSITE" id="PS50109"/>
    </source>
</evidence>
<keyword evidence="4" id="KW-0597">Phosphoprotein</keyword>
<evidence type="ECO:0000256" key="8">
    <source>
        <dbReference type="ARBA" id="ARBA00022989"/>
    </source>
</evidence>
<evidence type="ECO:0000256" key="1">
    <source>
        <dbReference type="ARBA" id="ARBA00000085"/>
    </source>
</evidence>
<feature type="region of interest" description="Disordered" evidence="10">
    <location>
        <begin position="445"/>
        <end position="464"/>
    </location>
</feature>
<proteinExistence type="predicted"/>
<dbReference type="PANTHER" id="PTHR45436">
    <property type="entry name" value="SENSOR HISTIDINE KINASE YKOH"/>
    <property type="match status" value="1"/>
</dbReference>
<dbReference type="PANTHER" id="PTHR45436:SF5">
    <property type="entry name" value="SENSOR HISTIDINE KINASE TRCS"/>
    <property type="match status" value="1"/>
</dbReference>
<dbReference type="PROSITE" id="PS50109">
    <property type="entry name" value="HIS_KIN"/>
    <property type="match status" value="1"/>
</dbReference>
<dbReference type="RefSeq" id="WP_072824408.1">
    <property type="nucleotide sequence ID" value="NZ_FQUJ01000015.1"/>
</dbReference>
<reference evidence="13 14" key="1">
    <citation type="submission" date="2016-11" db="EMBL/GenBank/DDBJ databases">
        <authorList>
            <person name="Jaros S."/>
            <person name="Januszkiewicz K."/>
            <person name="Wedrychowicz H."/>
        </authorList>
    </citation>
    <scope>NUCLEOTIDE SEQUENCE [LARGE SCALE GENOMIC DNA]</scope>
    <source>
        <strain evidence="13 14">DSM 19980</strain>
    </source>
</reference>
<dbReference type="CDD" id="cd00082">
    <property type="entry name" value="HisKA"/>
    <property type="match status" value="1"/>
</dbReference>
<keyword evidence="6 11" id="KW-0812">Transmembrane</keyword>
<dbReference type="GO" id="GO:0005886">
    <property type="term" value="C:plasma membrane"/>
    <property type="evidence" value="ECO:0007669"/>
    <property type="project" value="TreeGrafter"/>
</dbReference>
<organism evidence="13 14">
    <name type="scientific">Modicisalibacter ilicicola DSM 19980</name>
    <dbReference type="NCBI Taxonomy" id="1121942"/>
    <lineage>
        <taxon>Bacteria</taxon>
        <taxon>Pseudomonadati</taxon>
        <taxon>Pseudomonadota</taxon>
        <taxon>Gammaproteobacteria</taxon>
        <taxon>Oceanospirillales</taxon>
        <taxon>Halomonadaceae</taxon>
        <taxon>Modicisalibacter</taxon>
    </lineage>
</organism>
<keyword evidence="7 13" id="KW-0418">Kinase</keyword>
<dbReference type="InterPro" id="IPR004358">
    <property type="entry name" value="Sig_transdc_His_kin-like_C"/>
</dbReference>
<comment type="catalytic activity">
    <reaction evidence="1">
        <text>ATP + protein L-histidine = ADP + protein N-phospho-L-histidine.</text>
        <dbReference type="EC" id="2.7.13.3"/>
    </reaction>
</comment>
<evidence type="ECO:0000256" key="7">
    <source>
        <dbReference type="ARBA" id="ARBA00022777"/>
    </source>
</evidence>
<dbReference type="SMART" id="SM00387">
    <property type="entry name" value="HATPase_c"/>
    <property type="match status" value="1"/>
</dbReference>
<dbReference type="GO" id="GO:0000155">
    <property type="term" value="F:phosphorelay sensor kinase activity"/>
    <property type="evidence" value="ECO:0007669"/>
    <property type="project" value="InterPro"/>
</dbReference>
<evidence type="ECO:0000256" key="9">
    <source>
        <dbReference type="ARBA" id="ARBA00023136"/>
    </source>
</evidence>
<dbReference type="InterPro" id="IPR003594">
    <property type="entry name" value="HATPase_dom"/>
</dbReference>
<dbReference type="Gene3D" id="1.10.287.130">
    <property type="match status" value="1"/>
</dbReference>
<dbReference type="InterPro" id="IPR050428">
    <property type="entry name" value="TCS_sensor_his_kinase"/>
</dbReference>
<dbReference type="InterPro" id="IPR036890">
    <property type="entry name" value="HATPase_C_sf"/>
</dbReference>
<keyword evidence="9 11" id="KW-0472">Membrane</keyword>
<dbReference type="Gene3D" id="3.30.565.10">
    <property type="entry name" value="Histidine kinase-like ATPase, C-terminal domain"/>
    <property type="match status" value="1"/>
</dbReference>
<dbReference type="Proteomes" id="UP000184346">
    <property type="component" value="Unassembled WGS sequence"/>
</dbReference>
<evidence type="ECO:0000256" key="3">
    <source>
        <dbReference type="ARBA" id="ARBA00012438"/>
    </source>
</evidence>
<keyword evidence="5" id="KW-0808">Transferase</keyword>
<evidence type="ECO:0000256" key="10">
    <source>
        <dbReference type="SAM" id="MobiDB-lite"/>
    </source>
</evidence>
<evidence type="ECO:0000256" key="5">
    <source>
        <dbReference type="ARBA" id="ARBA00022679"/>
    </source>
</evidence>
<dbReference type="STRING" id="1121942.SAMN02745148_03048"/>
<dbReference type="InterPro" id="IPR005467">
    <property type="entry name" value="His_kinase_dom"/>
</dbReference>
<gene>
    <name evidence="13" type="ORF">SAMN02745148_03048</name>
</gene>
<dbReference type="InterPro" id="IPR003661">
    <property type="entry name" value="HisK_dim/P_dom"/>
</dbReference>
<dbReference type="AlphaFoldDB" id="A0A1M5CW99"/>
<dbReference type="OrthoDB" id="9809567at2"/>
<dbReference type="SUPFAM" id="SSF55874">
    <property type="entry name" value="ATPase domain of HSP90 chaperone/DNA topoisomerase II/histidine kinase"/>
    <property type="match status" value="1"/>
</dbReference>
<accession>A0A1M5CW99</accession>
<dbReference type="EMBL" id="FQUJ01000015">
    <property type="protein sequence ID" value="SHF59025.1"/>
    <property type="molecule type" value="Genomic_DNA"/>
</dbReference>
<dbReference type="Pfam" id="PF02518">
    <property type="entry name" value="HATPase_c"/>
    <property type="match status" value="1"/>
</dbReference>
<name>A0A1M5CW99_9GAMM</name>
<keyword evidence="8 11" id="KW-1133">Transmembrane helix</keyword>
<dbReference type="PRINTS" id="PR00344">
    <property type="entry name" value="BCTRLSENSOR"/>
</dbReference>
<evidence type="ECO:0000313" key="13">
    <source>
        <dbReference type="EMBL" id="SHF59025.1"/>
    </source>
</evidence>
<evidence type="ECO:0000256" key="4">
    <source>
        <dbReference type="ARBA" id="ARBA00022553"/>
    </source>
</evidence>